<dbReference type="InterPro" id="IPR002109">
    <property type="entry name" value="Glutaredoxin"/>
</dbReference>
<dbReference type="InterPro" id="IPR033658">
    <property type="entry name" value="GRX_PICOT-like"/>
</dbReference>
<keyword evidence="6" id="KW-0411">Iron-sulfur</keyword>
<dbReference type="CDD" id="cd03028">
    <property type="entry name" value="GRX_PICOT_like"/>
    <property type="match status" value="1"/>
</dbReference>
<comment type="similarity">
    <text evidence="2 8">Belongs to the glutaredoxin family. Monothiol subfamily.</text>
</comment>
<evidence type="ECO:0000256" key="6">
    <source>
        <dbReference type="ARBA" id="ARBA00023014"/>
    </source>
</evidence>
<dbReference type="InterPro" id="IPR014434">
    <property type="entry name" value="Monothiol_GRX"/>
</dbReference>
<evidence type="ECO:0000313" key="10">
    <source>
        <dbReference type="EMBL" id="URJ33035.1"/>
    </source>
</evidence>
<dbReference type="InterPro" id="IPR004480">
    <property type="entry name" value="Monothiol_GRX-rel"/>
</dbReference>
<evidence type="ECO:0000313" key="11">
    <source>
        <dbReference type="Proteomes" id="UP001056622"/>
    </source>
</evidence>
<evidence type="ECO:0000256" key="2">
    <source>
        <dbReference type="ARBA" id="ARBA00009630"/>
    </source>
</evidence>
<name>A0ABY4SV13_9ENTR</name>
<reference evidence="10" key="1">
    <citation type="submission" date="2022-05" db="EMBL/GenBank/DDBJ databases">
        <title>Impact of host demography and evolutionary history on endosymbiont molecular evolution: a test in carpenter ants (Genus Camponotus) and their Blochmannia endosymbionts.</title>
        <authorList>
            <person name="Manthey J.D."/>
            <person name="Giron J.C."/>
            <person name="Hruska J.P."/>
        </authorList>
    </citation>
    <scope>NUCLEOTIDE SEQUENCE</scope>
    <source>
        <strain evidence="10">C-005</strain>
    </source>
</reference>
<gene>
    <name evidence="10" type="primary">grxD</name>
    <name evidence="10" type="ORF">M9408_00165</name>
</gene>
<dbReference type="NCBIfam" id="TIGR00365">
    <property type="entry name" value="Grx4 family monothiol glutaredoxin"/>
    <property type="match status" value="1"/>
</dbReference>
<evidence type="ECO:0000256" key="5">
    <source>
        <dbReference type="ARBA" id="ARBA00023004"/>
    </source>
</evidence>
<evidence type="ECO:0000256" key="4">
    <source>
        <dbReference type="ARBA" id="ARBA00022723"/>
    </source>
</evidence>
<sequence>MNHAIEKIKNQIKKNTIVLYMKGAPDDPKCGFSSKAAQVLSIYIRSFFYVDVLIHTDIRCALPTFSNWPTFPQLWIEGKLIGGADIIINMHRTGELKALIDKVKLKNNL</sequence>
<dbReference type="SUPFAM" id="SSF52833">
    <property type="entry name" value="Thioredoxin-like"/>
    <property type="match status" value="1"/>
</dbReference>
<evidence type="ECO:0000256" key="1">
    <source>
        <dbReference type="ARBA" id="ARBA00002853"/>
    </source>
</evidence>
<dbReference type="PIRSF" id="PIRSF005894">
    <property type="entry name" value="Monothiol_GRX"/>
    <property type="match status" value="1"/>
</dbReference>
<evidence type="ECO:0000256" key="7">
    <source>
        <dbReference type="ARBA" id="ARBA00023284"/>
    </source>
</evidence>
<dbReference type="PROSITE" id="PS51354">
    <property type="entry name" value="GLUTAREDOXIN_2"/>
    <property type="match status" value="1"/>
</dbReference>
<feature type="domain" description="Glutaredoxin" evidence="9">
    <location>
        <begin position="17"/>
        <end position="81"/>
    </location>
</feature>
<comment type="function">
    <text evidence="1">Monothiol glutaredoxin involved in the biogenesis of iron-sulfur clusters.</text>
</comment>
<keyword evidence="7" id="KW-0676">Redox-active center</keyword>
<evidence type="ECO:0000259" key="9">
    <source>
        <dbReference type="Pfam" id="PF00462"/>
    </source>
</evidence>
<dbReference type="Gene3D" id="3.40.30.10">
    <property type="entry name" value="Glutaredoxin"/>
    <property type="match status" value="1"/>
</dbReference>
<protein>
    <recommendedName>
        <fullName evidence="8">Glutaredoxin</fullName>
    </recommendedName>
</protein>
<dbReference type="InterPro" id="IPR036249">
    <property type="entry name" value="Thioredoxin-like_sf"/>
</dbReference>
<dbReference type="PANTHER" id="PTHR10293">
    <property type="entry name" value="GLUTAREDOXIN FAMILY MEMBER"/>
    <property type="match status" value="1"/>
</dbReference>
<evidence type="ECO:0000256" key="3">
    <source>
        <dbReference type="ARBA" id="ARBA00022714"/>
    </source>
</evidence>
<keyword evidence="11" id="KW-1185">Reference proteome</keyword>
<accession>A0ABY4SV13</accession>
<dbReference type="EMBL" id="CP097763">
    <property type="protein sequence ID" value="URJ33035.1"/>
    <property type="molecule type" value="Genomic_DNA"/>
</dbReference>
<organism evidence="10 11">
    <name type="scientific">Candidatus Blochmannia vicinus</name>
    <name type="common">nom. nud.</name>
    <dbReference type="NCBI Taxonomy" id="251540"/>
    <lineage>
        <taxon>Bacteria</taxon>
        <taxon>Pseudomonadati</taxon>
        <taxon>Pseudomonadota</taxon>
        <taxon>Gammaproteobacteria</taxon>
        <taxon>Enterobacterales</taxon>
        <taxon>Enterobacteriaceae</taxon>
        <taxon>ant endosymbionts</taxon>
        <taxon>Candidatus Blochmanniella</taxon>
    </lineage>
</organism>
<dbReference type="PANTHER" id="PTHR10293:SF72">
    <property type="entry name" value="MONOTHIOL GLUTAREDOXIN-S14, CHLOROPLASTIC"/>
    <property type="match status" value="1"/>
</dbReference>
<keyword evidence="4" id="KW-0479">Metal-binding</keyword>
<proteinExistence type="inferred from homology"/>
<dbReference type="Proteomes" id="UP001056622">
    <property type="component" value="Chromosome"/>
</dbReference>
<dbReference type="RefSeq" id="WP_250257214.1">
    <property type="nucleotide sequence ID" value="NZ_CP097763.1"/>
</dbReference>
<keyword evidence="3" id="KW-0001">2Fe-2S</keyword>
<keyword evidence="5" id="KW-0408">Iron</keyword>
<dbReference type="Pfam" id="PF00462">
    <property type="entry name" value="Glutaredoxin"/>
    <property type="match status" value="1"/>
</dbReference>
<evidence type="ECO:0000256" key="8">
    <source>
        <dbReference type="PIRNR" id="PIRNR005894"/>
    </source>
</evidence>